<accession>A0A4R2RI61</accession>
<dbReference type="SMART" id="SM00530">
    <property type="entry name" value="HTH_XRE"/>
    <property type="match status" value="1"/>
</dbReference>
<evidence type="ECO:0000313" key="3">
    <source>
        <dbReference type="EMBL" id="TCP62504.1"/>
    </source>
</evidence>
<dbReference type="PROSITE" id="PS50943">
    <property type="entry name" value="HTH_CROC1"/>
    <property type="match status" value="1"/>
</dbReference>
<evidence type="ECO:0000259" key="2">
    <source>
        <dbReference type="PROSITE" id="PS50943"/>
    </source>
</evidence>
<name>A0A4R2RI61_9FIRM</name>
<feature type="transmembrane region" description="Helical" evidence="1">
    <location>
        <begin position="289"/>
        <end position="311"/>
    </location>
</feature>
<dbReference type="OrthoDB" id="3035529at2"/>
<sequence length="318" mass="36444">MAARRADPISPEERVEILKKQVEAGAYLAHLRKQKGLTYSQLGEQLGVSASYLSRLEKGGEYPSDHLVRKIANHFEIMESDLFEKLGRSPLIAREVLERHPHLAKAYEQVEKDPDFDDIEKNQFYDEIAQMYQVVYERRKSSIKSVSSSSKGAVLILGTSSFFSYLIEGRDAVDAFFIARMGWHNYVVLEDLLTLFLGGIVFAPLITYVNYRLLKGVHKWVTKVSKKVQIVNVISEDGAEHHFSDPENFSDYIDLLYLAIFPQKRQLLSRQNGETLYYIKKDLQRSRAIWKWLITIVLIFSIIASVLVIGVTPDPTQK</sequence>
<organism evidence="3 4">
    <name type="scientific">Heliophilum fasciatum</name>
    <dbReference type="NCBI Taxonomy" id="35700"/>
    <lineage>
        <taxon>Bacteria</taxon>
        <taxon>Bacillati</taxon>
        <taxon>Bacillota</taxon>
        <taxon>Clostridia</taxon>
        <taxon>Eubacteriales</taxon>
        <taxon>Heliobacteriaceae</taxon>
        <taxon>Heliophilum</taxon>
    </lineage>
</organism>
<gene>
    <name evidence="3" type="ORF">EDD73_1212</name>
</gene>
<dbReference type="InterPro" id="IPR010982">
    <property type="entry name" value="Lambda_DNA-bd_dom_sf"/>
</dbReference>
<keyword evidence="1" id="KW-0472">Membrane</keyword>
<dbReference type="CDD" id="cd00093">
    <property type="entry name" value="HTH_XRE"/>
    <property type="match status" value="1"/>
</dbReference>
<dbReference type="InterPro" id="IPR001387">
    <property type="entry name" value="Cro/C1-type_HTH"/>
</dbReference>
<evidence type="ECO:0000256" key="1">
    <source>
        <dbReference type="SAM" id="Phobius"/>
    </source>
</evidence>
<feature type="domain" description="HTH cro/C1-type" evidence="2">
    <location>
        <begin position="28"/>
        <end position="82"/>
    </location>
</feature>
<keyword evidence="1" id="KW-0812">Transmembrane</keyword>
<keyword evidence="1" id="KW-1133">Transmembrane helix</keyword>
<dbReference type="RefSeq" id="WP_131919811.1">
    <property type="nucleotide sequence ID" value="NZ_JAOQNU010000020.1"/>
</dbReference>
<dbReference type="AlphaFoldDB" id="A0A4R2RI61"/>
<dbReference type="SUPFAM" id="SSF47413">
    <property type="entry name" value="lambda repressor-like DNA-binding domains"/>
    <property type="match status" value="1"/>
</dbReference>
<dbReference type="GO" id="GO:0003677">
    <property type="term" value="F:DNA binding"/>
    <property type="evidence" value="ECO:0007669"/>
    <property type="project" value="InterPro"/>
</dbReference>
<proteinExistence type="predicted"/>
<feature type="transmembrane region" description="Helical" evidence="1">
    <location>
        <begin position="187"/>
        <end position="209"/>
    </location>
</feature>
<dbReference type="Gene3D" id="1.10.260.40">
    <property type="entry name" value="lambda repressor-like DNA-binding domains"/>
    <property type="match status" value="1"/>
</dbReference>
<dbReference type="Proteomes" id="UP000294813">
    <property type="component" value="Unassembled WGS sequence"/>
</dbReference>
<protein>
    <submittedName>
        <fullName evidence="3">Transcriptional regulator with XRE-family HTH domain</fullName>
    </submittedName>
</protein>
<reference evidence="3 4" key="1">
    <citation type="submission" date="2019-03" db="EMBL/GenBank/DDBJ databases">
        <title>Genomic Encyclopedia of Type Strains, Phase IV (KMG-IV): sequencing the most valuable type-strain genomes for metagenomic binning, comparative biology and taxonomic classification.</title>
        <authorList>
            <person name="Goeker M."/>
        </authorList>
    </citation>
    <scope>NUCLEOTIDE SEQUENCE [LARGE SCALE GENOMIC DNA]</scope>
    <source>
        <strain evidence="3 4">DSM 11170</strain>
    </source>
</reference>
<dbReference type="Pfam" id="PF13560">
    <property type="entry name" value="HTH_31"/>
    <property type="match status" value="1"/>
</dbReference>
<comment type="caution">
    <text evidence="3">The sequence shown here is derived from an EMBL/GenBank/DDBJ whole genome shotgun (WGS) entry which is preliminary data.</text>
</comment>
<dbReference type="EMBL" id="SLXT01000021">
    <property type="protein sequence ID" value="TCP62504.1"/>
    <property type="molecule type" value="Genomic_DNA"/>
</dbReference>
<feature type="transmembrane region" description="Helical" evidence="1">
    <location>
        <begin position="148"/>
        <end position="167"/>
    </location>
</feature>
<keyword evidence="4" id="KW-1185">Reference proteome</keyword>
<evidence type="ECO:0000313" key="4">
    <source>
        <dbReference type="Proteomes" id="UP000294813"/>
    </source>
</evidence>